<dbReference type="Proteomes" id="UP001632038">
    <property type="component" value="Unassembled WGS sequence"/>
</dbReference>
<evidence type="ECO:0000259" key="1">
    <source>
        <dbReference type="PROSITE" id="PS51340"/>
    </source>
</evidence>
<evidence type="ECO:0000313" key="2">
    <source>
        <dbReference type="EMBL" id="KAL3643159.1"/>
    </source>
</evidence>
<dbReference type="InterPro" id="IPR005302">
    <property type="entry name" value="MoCF_Sase_C"/>
</dbReference>
<dbReference type="GO" id="GO:0032787">
    <property type="term" value="P:monocarboxylic acid metabolic process"/>
    <property type="evidence" value="ECO:0007669"/>
    <property type="project" value="UniProtKB-ARBA"/>
</dbReference>
<dbReference type="SUPFAM" id="SSF50800">
    <property type="entry name" value="PK beta-barrel domain-like"/>
    <property type="match status" value="1"/>
</dbReference>
<dbReference type="GO" id="GO:0008265">
    <property type="term" value="F:molybdenum cofactor sulfurtransferase activity"/>
    <property type="evidence" value="ECO:0007669"/>
    <property type="project" value="UniProtKB-EC"/>
</dbReference>
<dbReference type="PROSITE" id="PS51340">
    <property type="entry name" value="MOSC"/>
    <property type="match status" value="1"/>
</dbReference>
<gene>
    <name evidence="2" type="primary">ABA3_2</name>
    <name evidence="2" type="ORF">CASFOL_013974</name>
</gene>
<dbReference type="Pfam" id="PF03473">
    <property type="entry name" value="MOSC"/>
    <property type="match status" value="1"/>
</dbReference>
<dbReference type="AlphaFoldDB" id="A0ABD3DQ63"/>
<feature type="domain" description="MOSC" evidence="1">
    <location>
        <begin position="1"/>
        <end position="112"/>
    </location>
</feature>
<proteinExistence type="predicted"/>
<comment type="caution">
    <text evidence="2">The sequence shown here is derived from an EMBL/GenBank/DDBJ whole genome shotgun (WGS) entry which is preliminary data.</text>
</comment>
<organism evidence="2 3">
    <name type="scientific">Castilleja foliolosa</name>
    <dbReference type="NCBI Taxonomy" id="1961234"/>
    <lineage>
        <taxon>Eukaryota</taxon>
        <taxon>Viridiplantae</taxon>
        <taxon>Streptophyta</taxon>
        <taxon>Embryophyta</taxon>
        <taxon>Tracheophyta</taxon>
        <taxon>Spermatophyta</taxon>
        <taxon>Magnoliopsida</taxon>
        <taxon>eudicotyledons</taxon>
        <taxon>Gunneridae</taxon>
        <taxon>Pentapetalae</taxon>
        <taxon>asterids</taxon>
        <taxon>lamiids</taxon>
        <taxon>Lamiales</taxon>
        <taxon>Orobanchaceae</taxon>
        <taxon>Pedicularideae</taxon>
        <taxon>Castillejinae</taxon>
        <taxon>Castilleja</taxon>
    </lineage>
</organism>
<reference evidence="3" key="1">
    <citation type="journal article" date="2024" name="IScience">
        <title>Strigolactones Initiate the Formation of Haustorium-like Structures in Castilleja.</title>
        <authorList>
            <person name="Buerger M."/>
            <person name="Peterson D."/>
            <person name="Chory J."/>
        </authorList>
    </citation>
    <scope>NUCLEOTIDE SEQUENCE [LARGE SCALE GENOMIC DNA]</scope>
</reference>
<sequence>MELRSNRSPEVDPIRFRPNLVASGGKPYAEDGWTTLKIGGINLTSLGGCNRCQMINTAFKGGNVQRSNEPLATLASYRRSKGKINFGILLRLCDSVIEQDAWISVGQEIVANAD</sequence>
<protein>
    <submittedName>
        <fullName evidence="2">Molybdenum cofactor sulfurase</fullName>
        <ecNumber evidence="2">2.8.1.9</ecNumber>
    </submittedName>
</protein>
<evidence type="ECO:0000313" key="3">
    <source>
        <dbReference type="Proteomes" id="UP001632038"/>
    </source>
</evidence>
<dbReference type="EMBL" id="JAVIJP010000016">
    <property type="protein sequence ID" value="KAL3643159.1"/>
    <property type="molecule type" value="Genomic_DNA"/>
</dbReference>
<dbReference type="EC" id="2.8.1.9" evidence="2"/>
<keyword evidence="3" id="KW-1185">Reference proteome</keyword>
<accession>A0ABD3DQ63</accession>
<dbReference type="InterPro" id="IPR011037">
    <property type="entry name" value="Pyrv_Knase-like_insert_dom_sf"/>
</dbReference>
<name>A0ABD3DQ63_9LAMI</name>
<keyword evidence="2" id="KW-0808">Transferase</keyword>